<feature type="transmembrane region" description="Helical" evidence="1">
    <location>
        <begin position="65"/>
        <end position="83"/>
    </location>
</feature>
<proteinExistence type="predicted"/>
<keyword evidence="3" id="KW-1185">Reference proteome</keyword>
<organism evidence="2 3">
    <name type="scientific">Xanthomonas cassavae CFBP 4642</name>
    <dbReference type="NCBI Taxonomy" id="1219375"/>
    <lineage>
        <taxon>Bacteria</taxon>
        <taxon>Pseudomonadati</taxon>
        <taxon>Pseudomonadota</taxon>
        <taxon>Gammaproteobacteria</taxon>
        <taxon>Lysobacterales</taxon>
        <taxon>Lysobacteraceae</taxon>
        <taxon>Xanthomonas</taxon>
    </lineage>
</organism>
<evidence type="ECO:0000313" key="2">
    <source>
        <dbReference type="EMBL" id="MCC4622229.1"/>
    </source>
</evidence>
<dbReference type="EMBL" id="JAJGQJ010000077">
    <property type="protein sequence ID" value="MCC4622229.1"/>
    <property type="molecule type" value="Genomic_DNA"/>
</dbReference>
<feature type="transmembrane region" description="Helical" evidence="1">
    <location>
        <begin position="42"/>
        <end position="59"/>
    </location>
</feature>
<comment type="caution">
    <text evidence="2">The sequence shown here is derived from an EMBL/GenBank/DDBJ whole genome shotgun (WGS) entry which is preliminary data.</text>
</comment>
<accession>A0ABS8HJ70</accession>
<keyword evidence="1" id="KW-1133">Transmembrane helix</keyword>
<evidence type="ECO:0000256" key="1">
    <source>
        <dbReference type="SAM" id="Phobius"/>
    </source>
</evidence>
<keyword evidence="1" id="KW-0812">Transmembrane</keyword>
<evidence type="ECO:0000313" key="3">
    <source>
        <dbReference type="Proteomes" id="UP001199206"/>
    </source>
</evidence>
<reference evidence="2 3" key="1">
    <citation type="submission" date="2021-10" db="EMBL/GenBank/DDBJ databases">
        <title>Genome sequencing of Xanthomonas strains from NCPPB.</title>
        <authorList>
            <person name="Hussein R."/>
            <person name="Harrison J."/>
            <person name="Studholme D.J."/>
            <person name="Vicente J."/>
            <person name="Grant M."/>
        </authorList>
    </citation>
    <scope>NUCLEOTIDE SEQUENCE [LARGE SCALE GENOMIC DNA]</scope>
    <source>
        <strain evidence="2 3">NCPPB 101</strain>
    </source>
</reference>
<sequence>MRMPRTTPTNYSRTKGEALLDLDFAIEISVLNQRFYERVSKGIAFLSLLAGSAAFVTIFSPNSVVVTVAGFLVGAFALAEKVYDFRGKAVIHAELIRSFLRLKARAKDLTLEQLDAAFGKASEKSIPVVQGLRMPAYNNNVRRHGFTDYARPLRRWEKFLYALV</sequence>
<protein>
    <recommendedName>
        <fullName evidence="4">SLATT domain-containing protein</fullName>
    </recommendedName>
</protein>
<evidence type="ECO:0008006" key="4">
    <source>
        <dbReference type="Google" id="ProtNLM"/>
    </source>
</evidence>
<name>A0ABS8HJ70_9XANT</name>
<keyword evidence="1" id="KW-0472">Membrane</keyword>
<gene>
    <name evidence="2" type="ORF">LL965_20040</name>
</gene>
<dbReference type="RefSeq" id="WP_152527317.1">
    <property type="nucleotide sequence ID" value="NZ_CM002139.1"/>
</dbReference>
<dbReference type="Proteomes" id="UP001199206">
    <property type="component" value="Unassembled WGS sequence"/>
</dbReference>